<accession>C5M0S5</accession>
<keyword evidence="3" id="KW-1185">Reference proteome</keyword>
<dbReference type="Proteomes" id="UP000007800">
    <property type="component" value="Unassembled WGS sequence"/>
</dbReference>
<evidence type="ECO:0000256" key="1">
    <source>
        <dbReference type="SAM" id="MobiDB-lite"/>
    </source>
</evidence>
<organism evidence="3">
    <name type="scientific">Perkinsus marinus (strain ATCC 50983 / TXsc)</name>
    <dbReference type="NCBI Taxonomy" id="423536"/>
    <lineage>
        <taxon>Eukaryota</taxon>
        <taxon>Sar</taxon>
        <taxon>Alveolata</taxon>
        <taxon>Perkinsozoa</taxon>
        <taxon>Perkinsea</taxon>
        <taxon>Perkinsida</taxon>
        <taxon>Perkinsidae</taxon>
        <taxon>Perkinsus</taxon>
    </lineage>
</organism>
<gene>
    <name evidence="2" type="ORF">Pmar_PMAR029156</name>
</gene>
<evidence type="ECO:0000313" key="3">
    <source>
        <dbReference type="Proteomes" id="UP000007800"/>
    </source>
</evidence>
<reference evidence="2 3" key="1">
    <citation type="submission" date="2008-07" db="EMBL/GenBank/DDBJ databases">
        <authorList>
            <person name="El-Sayed N."/>
            <person name="Caler E."/>
            <person name="Inman J."/>
            <person name="Amedeo P."/>
            <person name="Hass B."/>
            <person name="Wortman J."/>
        </authorList>
    </citation>
    <scope>NUCLEOTIDE SEQUENCE [LARGE SCALE GENOMIC DNA]</scope>
    <source>
        <strain evidence="3">ATCC 50983 / TXsc</strain>
    </source>
</reference>
<proteinExistence type="predicted"/>
<evidence type="ECO:0000313" key="2">
    <source>
        <dbReference type="EMBL" id="EEQ97433.1"/>
    </source>
</evidence>
<feature type="non-terminal residue" evidence="2">
    <location>
        <position position="69"/>
    </location>
</feature>
<dbReference type="RefSeq" id="XP_002764716.1">
    <property type="nucleotide sequence ID" value="XM_002764670.1"/>
</dbReference>
<dbReference type="EMBL" id="GG687161">
    <property type="protein sequence ID" value="EEQ97433.1"/>
    <property type="molecule type" value="Genomic_DNA"/>
</dbReference>
<dbReference type="GeneID" id="9054989"/>
<sequence length="69" mass="7411">PTGVRVSCIPIDLRPHFFPEVLAAIFTGFFRAFKATDLLSFLGRGPDAGPASPSRCPSSTESLRLLTGF</sequence>
<protein>
    <submittedName>
        <fullName evidence="2">Uncharacterized protein</fullName>
    </submittedName>
</protein>
<feature type="non-terminal residue" evidence="2">
    <location>
        <position position="1"/>
    </location>
</feature>
<dbReference type="InParanoid" id="C5M0S5"/>
<dbReference type="AlphaFoldDB" id="C5M0S5"/>
<name>C5M0S5_PERM5</name>
<feature type="region of interest" description="Disordered" evidence="1">
    <location>
        <begin position="46"/>
        <end position="69"/>
    </location>
</feature>